<dbReference type="InterPro" id="IPR010562">
    <property type="entry name" value="Haemolymph_juvenile_hormone-bd"/>
</dbReference>
<sequence length="302" mass="34557">MRQPRLGLNPRTLGPERLIQRLPSTMQLRILAVTTLVLLVVHLGESKLKIKPAKEYFNLCQMKDPELGDCIKNSIEALRPQLRKGIPELNIVPLGPRETPGIPELNIVPLEPLNIPRLELQEGGGNFKFRQVISNLTIHGLGDFRIDSIKVDIDKLYMEMDLRTPFMMFTADYEMEGKILLIPLDGKGDCVYNFSEDDNVPRADVTTIAYVQGELANRDGKDYMQVKDLRWTIEVKKAHSQFNNLFNGDKNLGVATNNFLNDNWEDAFKTYKHLPEEAFGVLFKDLINKVYGHFPFEELYLP</sequence>
<comment type="similarity">
    <text evidence="3">Belongs to the TO family.</text>
</comment>
<organism evidence="4">
    <name type="scientific">Timema cristinae</name>
    <name type="common">Walking stick</name>
    <dbReference type="NCBI Taxonomy" id="61476"/>
    <lineage>
        <taxon>Eukaryota</taxon>
        <taxon>Metazoa</taxon>
        <taxon>Ecdysozoa</taxon>
        <taxon>Arthropoda</taxon>
        <taxon>Hexapoda</taxon>
        <taxon>Insecta</taxon>
        <taxon>Pterygota</taxon>
        <taxon>Neoptera</taxon>
        <taxon>Polyneoptera</taxon>
        <taxon>Phasmatodea</taxon>
        <taxon>Timematodea</taxon>
        <taxon>Timematoidea</taxon>
        <taxon>Timematidae</taxon>
        <taxon>Timema</taxon>
    </lineage>
</organism>
<keyword evidence="1" id="KW-0732">Signal</keyword>
<evidence type="ECO:0000256" key="2">
    <source>
        <dbReference type="ARBA" id="ARBA00023108"/>
    </source>
</evidence>
<dbReference type="AlphaFoldDB" id="A0A7R9DAH2"/>
<evidence type="ECO:0000256" key="3">
    <source>
        <dbReference type="ARBA" id="ARBA00060902"/>
    </source>
</evidence>
<dbReference type="SMART" id="SM00700">
    <property type="entry name" value="JHBP"/>
    <property type="match status" value="1"/>
</dbReference>
<evidence type="ECO:0000313" key="4">
    <source>
        <dbReference type="EMBL" id="CAD7409582.1"/>
    </source>
</evidence>
<accession>A0A7R9DAH2</accession>
<evidence type="ECO:0008006" key="5">
    <source>
        <dbReference type="Google" id="ProtNLM"/>
    </source>
</evidence>
<keyword evidence="2" id="KW-0090">Biological rhythms</keyword>
<name>A0A7R9DAH2_TIMCR</name>
<reference evidence="4" key="1">
    <citation type="submission" date="2020-11" db="EMBL/GenBank/DDBJ databases">
        <authorList>
            <person name="Tran Van P."/>
        </authorList>
    </citation>
    <scope>NUCLEOTIDE SEQUENCE</scope>
</reference>
<evidence type="ECO:0000256" key="1">
    <source>
        <dbReference type="ARBA" id="ARBA00022729"/>
    </source>
</evidence>
<dbReference type="PANTHER" id="PTHR11008:SF41">
    <property type="entry name" value="RE70318P"/>
    <property type="match status" value="1"/>
</dbReference>
<dbReference type="EMBL" id="OC321177">
    <property type="protein sequence ID" value="CAD7409582.1"/>
    <property type="molecule type" value="Genomic_DNA"/>
</dbReference>
<dbReference type="FunFam" id="3.15.10.30:FF:000001">
    <property type="entry name" value="Takeout-like protein 1"/>
    <property type="match status" value="1"/>
</dbReference>
<gene>
    <name evidence="4" type="ORF">TCEB3V08_LOCUS10092</name>
</gene>
<proteinExistence type="inferred from homology"/>
<dbReference type="GO" id="GO:0007623">
    <property type="term" value="P:circadian rhythm"/>
    <property type="evidence" value="ECO:0007669"/>
    <property type="project" value="UniProtKB-ARBA"/>
</dbReference>
<dbReference type="InterPro" id="IPR038606">
    <property type="entry name" value="To_sf"/>
</dbReference>
<dbReference type="PANTHER" id="PTHR11008">
    <property type="entry name" value="PROTEIN TAKEOUT-LIKE PROTEIN"/>
    <property type="match status" value="1"/>
</dbReference>
<dbReference type="GO" id="GO:0005615">
    <property type="term" value="C:extracellular space"/>
    <property type="evidence" value="ECO:0007669"/>
    <property type="project" value="TreeGrafter"/>
</dbReference>
<dbReference type="Pfam" id="PF06585">
    <property type="entry name" value="JHBP"/>
    <property type="match status" value="2"/>
</dbReference>
<dbReference type="Gene3D" id="3.15.10.30">
    <property type="entry name" value="Haemolymph juvenile hormone binding protein"/>
    <property type="match status" value="2"/>
</dbReference>
<protein>
    <recommendedName>
        <fullName evidence="5">Protein takeout</fullName>
    </recommendedName>
</protein>